<evidence type="ECO:0000313" key="2">
    <source>
        <dbReference type="EMBL" id="CAF9914412.1"/>
    </source>
</evidence>
<gene>
    <name evidence="2" type="ORF">HETSPECPRED_001974</name>
</gene>
<accession>A0A8H3EXQ2</accession>
<evidence type="ECO:0000256" key="1">
    <source>
        <dbReference type="SAM" id="MobiDB-lite"/>
    </source>
</evidence>
<dbReference type="EMBL" id="CAJPDS010000014">
    <property type="protein sequence ID" value="CAF9914412.1"/>
    <property type="molecule type" value="Genomic_DNA"/>
</dbReference>
<reference evidence="2" key="1">
    <citation type="submission" date="2021-03" db="EMBL/GenBank/DDBJ databases">
        <authorList>
            <person name="Tagirdzhanova G."/>
        </authorList>
    </citation>
    <scope>NUCLEOTIDE SEQUENCE</scope>
</reference>
<evidence type="ECO:0000313" key="3">
    <source>
        <dbReference type="Proteomes" id="UP000664521"/>
    </source>
</evidence>
<protein>
    <submittedName>
        <fullName evidence="2">Uncharacterized protein</fullName>
    </submittedName>
</protein>
<organism evidence="2 3">
    <name type="scientific">Heterodermia speciosa</name>
    <dbReference type="NCBI Taxonomy" id="116794"/>
    <lineage>
        <taxon>Eukaryota</taxon>
        <taxon>Fungi</taxon>
        <taxon>Dikarya</taxon>
        <taxon>Ascomycota</taxon>
        <taxon>Pezizomycotina</taxon>
        <taxon>Lecanoromycetes</taxon>
        <taxon>OSLEUM clade</taxon>
        <taxon>Lecanoromycetidae</taxon>
        <taxon>Caliciales</taxon>
        <taxon>Physciaceae</taxon>
        <taxon>Heterodermia</taxon>
    </lineage>
</organism>
<keyword evidence="3" id="KW-1185">Reference proteome</keyword>
<dbReference type="AlphaFoldDB" id="A0A8H3EXQ2"/>
<sequence length="435" mass="49417">MSELSRSATAEEVYAQIYKESIEKQQSTMVQWKYEDWVNKKIEEAKPRFPSMREASLHKYVVWALKHDWQEEEAIKAARYIPNLTEQDFWDAVYNFDPSAPNAPETSRLEEIFSSGQLKELTLGKVYGQKTLKLIPWEGALPTTEAPNLQTPFDYAETDGGAVCYPDGHPSLDLGSTDPKKSSSAAKPMKGVPPPVTDADDDFLRRFASLGFVIEEVKMEGCDDSWAKTGHVLVMDMGDKRTRHRNPWFILATKWPTDGEQAEDGGQYYYAKEIVKRDAASEYGVLPGDHNRTPICRIEPMNGLGKRPTITQFGPNFSFNAVRYGGHNEYHRKSQFGPSLVHVMDWYWDPKAQQQVCYTKLGLEYMRYDPEKRIYTYPEFDKMTIKGEHGLFGDLTGRVARDAGGVSLNQRFQNLAVGNTSVHTHHRLVSSSSGF</sequence>
<feature type="region of interest" description="Disordered" evidence="1">
    <location>
        <begin position="167"/>
        <end position="197"/>
    </location>
</feature>
<proteinExistence type="predicted"/>
<dbReference type="Proteomes" id="UP000664521">
    <property type="component" value="Unassembled WGS sequence"/>
</dbReference>
<comment type="caution">
    <text evidence="2">The sequence shown here is derived from an EMBL/GenBank/DDBJ whole genome shotgun (WGS) entry which is preliminary data.</text>
</comment>
<dbReference type="OrthoDB" id="5427340at2759"/>
<name>A0A8H3EXQ2_9LECA</name>